<evidence type="ECO:0000256" key="2">
    <source>
        <dbReference type="SAM" id="Phobius"/>
    </source>
</evidence>
<feature type="compositionally biased region" description="Basic and acidic residues" evidence="1">
    <location>
        <begin position="33"/>
        <end position="51"/>
    </location>
</feature>
<keyword evidence="4" id="KW-1185">Reference proteome</keyword>
<keyword evidence="2" id="KW-1133">Transmembrane helix</keyword>
<gene>
    <name evidence="3" type="ORF">GDO81_000547</name>
</gene>
<evidence type="ECO:0000313" key="4">
    <source>
        <dbReference type="Proteomes" id="UP000824782"/>
    </source>
</evidence>
<dbReference type="EMBL" id="WNYA01000001">
    <property type="protein sequence ID" value="KAG8592572.1"/>
    <property type="molecule type" value="Genomic_DNA"/>
</dbReference>
<reference evidence="3" key="1">
    <citation type="thesis" date="2020" institute="ProQuest LLC" country="789 East Eisenhower Parkway, Ann Arbor, MI, USA">
        <title>Comparative Genomics and Chromosome Evolution.</title>
        <authorList>
            <person name="Mudd A.B."/>
        </authorList>
    </citation>
    <scope>NUCLEOTIDE SEQUENCE</scope>
    <source>
        <strain evidence="3">237g6f4</strain>
        <tissue evidence="3">Blood</tissue>
    </source>
</reference>
<accession>A0AAV7D535</accession>
<comment type="caution">
    <text evidence="3">The sequence shown here is derived from an EMBL/GenBank/DDBJ whole genome shotgun (WGS) entry which is preliminary data.</text>
</comment>
<organism evidence="3 4">
    <name type="scientific">Engystomops pustulosus</name>
    <name type="common">Tungara frog</name>
    <name type="synonym">Physalaemus pustulosus</name>
    <dbReference type="NCBI Taxonomy" id="76066"/>
    <lineage>
        <taxon>Eukaryota</taxon>
        <taxon>Metazoa</taxon>
        <taxon>Chordata</taxon>
        <taxon>Craniata</taxon>
        <taxon>Vertebrata</taxon>
        <taxon>Euteleostomi</taxon>
        <taxon>Amphibia</taxon>
        <taxon>Batrachia</taxon>
        <taxon>Anura</taxon>
        <taxon>Neobatrachia</taxon>
        <taxon>Hyloidea</taxon>
        <taxon>Leptodactylidae</taxon>
        <taxon>Leiuperinae</taxon>
        <taxon>Engystomops</taxon>
    </lineage>
</organism>
<evidence type="ECO:0008006" key="5">
    <source>
        <dbReference type="Google" id="ProtNLM"/>
    </source>
</evidence>
<sequence length="89" mass="10412">MELPFTKLEIAFILLAFIIFSLFSLASIYSEPDKGHEDKEVQGEEKGQEKKEKKKLQQCWNSRSSIDLWCCNEYGKWLPGVRKVKDELD</sequence>
<proteinExistence type="predicted"/>
<evidence type="ECO:0000256" key="1">
    <source>
        <dbReference type="SAM" id="MobiDB-lite"/>
    </source>
</evidence>
<feature type="transmembrane region" description="Helical" evidence="2">
    <location>
        <begin position="12"/>
        <end position="29"/>
    </location>
</feature>
<keyword evidence="2" id="KW-0812">Transmembrane</keyword>
<name>A0AAV7D535_ENGPU</name>
<protein>
    <recommendedName>
        <fullName evidence="5">Small integral membrane protein 31</fullName>
    </recommendedName>
</protein>
<dbReference type="AlphaFoldDB" id="A0AAV7D535"/>
<keyword evidence="2" id="KW-0472">Membrane</keyword>
<evidence type="ECO:0000313" key="3">
    <source>
        <dbReference type="EMBL" id="KAG8592572.1"/>
    </source>
</evidence>
<dbReference type="Proteomes" id="UP000824782">
    <property type="component" value="Unassembled WGS sequence"/>
</dbReference>
<feature type="region of interest" description="Disordered" evidence="1">
    <location>
        <begin position="33"/>
        <end position="58"/>
    </location>
</feature>